<dbReference type="PANTHER" id="PTHR35037:SF7">
    <property type="entry name" value="AUTOTRANSPORTER"/>
    <property type="match status" value="1"/>
</dbReference>
<protein>
    <submittedName>
        <fullName evidence="3">Autotransporter outer membrane beta-barrel domain-containing protein</fullName>
    </submittedName>
</protein>
<dbReference type="CDD" id="cd01343">
    <property type="entry name" value="PL1_Passenger_AT"/>
    <property type="match status" value="1"/>
</dbReference>
<dbReference type="NCBIfam" id="TIGR01414">
    <property type="entry name" value="autotrans_barl"/>
    <property type="match status" value="1"/>
</dbReference>
<dbReference type="AlphaFoldDB" id="A0A7Y7WDW3"/>
<feature type="domain" description="Autotransporter" evidence="2">
    <location>
        <begin position="492"/>
        <end position="761"/>
    </location>
</feature>
<comment type="caution">
    <text evidence="3">The sequence shown here is derived from an EMBL/GenBank/DDBJ whole genome shotgun (WGS) entry which is preliminary data.</text>
</comment>
<name>A0A7Y7WDW3_9PSED</name>
<dbReference type="InterPro" id="IPR036709">
    <property type="entry name" value="Autotransporte_beta_dom_sf"/>
</dbReference>
<dbReference type="InterPro" id="IPR051551">
    <property type="entry name" value="Autotransporter_adhesion"/>
</dbReference>
<dbReference type="InterPro" id="IPR006315">
    <property type="entry name" value="OM_autotransptr_brl_dom"/>
</dbReference>
<organism evidence="3 4">
    <name type="scientific">Pseudomonas gingeri</name>
    <dbReference type="NCBI Taxonomy" id="117681"/>
    <lineage>
        <taxon>Bacteria</taxon>
        <taxon>Pseudomonadati</taxon>
        <taxon>Pseudomonadota</taxon>
        <taxon>Gammaproteobacteria</taxon>
        <taxon>Pseudomonadales</taxon>
        <taxon>Pseudomonadaceae</taxon>
        <taxon>Pseudomonas</taxon>
    </lineage>
</organism>
<dbReference type="Gene3D" id="2.40.128.130">
    <property type="entry name" value="Autotransporter beta-domain"/>
    <property type="match status" value="1"/>
</dbReference>
<proteinExistence type="predicted"/>
<dbReference type="RefSeq" id="WP_177144264.1">
    <property type="nucleotide sequence ID" value="NZ_JACAPU010000014.1"/>
</dbReference>
<dbReference type="GO" id="GO:0019867">
    <property type="term" value="C:outer membrane"/>
    <property type="evidence" value="ECO:0007669"/>
    <property type="project" value="InterPro"/>
</dbReference>
<dbReference type="InterPro" id="IPR012332">
    <property type="entry name" value="Autotransporter_pectin_lyase_C"/>
</dbReference>
<dbReference type="InterPro" id="IPR011050">
    <property type="entry name" value="Pectin_lyase_fold/virulence"/>
</dbReference>
<dbReference type="InterPro" id="IPR005546">
    <property type="entry name" value="Autotransporte_beta"/>
</dbReference>
<evidence type="ECO:0000313" key="3">
    <source>
        <dbReference type="EMBL" id="NWB47527.1"/>
    </source>
</evidence>
<dbReference type="InterPro" id="IPR004899">
    <property type="entry name" value="Pertactin_central"/>
</dbReference>
<reference evidence="3 4" key="1">
    <citation type="submission" date="2020-04" db="EMBL/GenBank/DDBJ databases">
        <title>Molecular characterization of pseudomonads from Agaricus bisporus reveal novel blotch 2 pathogens in Western Europe.</title>
        <authorList>
            <person name="Taparia T."/>
            <person name="Krijger M."/>
            <person name="Haynes E."/>
            <person name="Elpinstone J.G."/>
            <person name="Noble R."/>
            <person name="Van Der Wolf J."/>
        </authorList>
    </citation>
    <scope>NUCLEOTIDE SEQUENCE [LARGE SCALE GENOMIC DNA]</scope>
    <source>
        <strain evidence="3 4">F1001</strain>
    </source>
</reference>
<dbReference type="SUPFAM" id="SSF51126">
    <property type="entry name" value="Pectin lyase-like"/>
    <property type="match status" value="1"/>
</dbReference>
<dbReference type="Gene3D" id="2.160.20.20">
    <property type="match status" value="1"/>
</dbReference>
<dbReference type="PRINTS" id="PR01484">
    <property type="entry name" value="PRTACTNFAMLY"/>
</dbReference>
<evidence type="ECO:0000259" key="2">
    <source>
        <dbReference type="PROSITE" id="PS51208"/>
    </source>
</evidence>
<dbReference type="SUPFAM" id="SSF103515">
    <property type="entry name" value="Autotransporter"/>
    <property type="match status" value="1"/>
</dbReference>
<keyword evidence="1" id="KW-0732">Signal</keyword>
<dbReference type="Pfam" id="PF03797">
    <property type="entry name" value="Autotransporter"/>
    <property type="match status" value="1"/>
</dbReference>
<dbReference type="SMART" id="SM00869">
    <property type="entry name" value="Autotransporter"/>
    <property type="match status" value="1"/>
</dbReference>
<dbReference type="InterPro" id="IPR003991">
    <property type="entry name" value="Pertactin_virulence_factor"/>
</dbReference>
<dbReference type="PROSITE" id="PS51208">
    <property type="entry name" value="AUTOTRANSPORTER"/>
    <property type="match status" value="1"/>
</dbReference>
<dbReference type="PANTHER" id="PTHR35037">
    <property type="entry name" value="C-TERMINAL REGION OF AIDA-LIKE PROTEIN"/>
    <property type="match status" value="1"/>
</dbReference>
<dbReference type="Proteomes" id="UP000582981">
    <property type="component" value="Unassembled WGS sequence"/>
</dbReference>
<evidence type="ECO:0000256" key="1">
    <source>
        <dbReference type="ARBA" id="ARBA00022729"/>
    </source>
</evidence>
<dbReference type="Pfam" id="PF03212">
    <property type="entry name" value="Pertactin"/>
    <property type="match status" value="1"/>
</dbReference>
<evidence type="ECO:0000313" key="4">
    <source>
        <dbReference type="Proteomes" id="UP000582981"/>
    </source>
</evidence>
<gene>
    <name evidence="3" type="ORF">HX829_13600</name>
</gene>
<dbReference type="EMBL" id="JACAPU010000014">
    <property type="protein sequence ID" value="NWB47527.1"/>
    <property type="molecule type" value="Genomic_DNA"/>
</dbReference>
<accession>A0A7Y7WDW3</accession>
<sequence>MSNHDTQQRIYHPLKDSLPIIFLCSTVSFFSLNTYATTTVDTGSLTIDSSTPVDDYNVLNGGKLNANGATTSFITAQNQGQLQITGSQTDAISLQQNSLLNLSGSTVFSSTQAGISIFGTAAGQTNLITGSSITSTAAEGLVLSAQTLPDGTVFGGTVADVSNSAIAGTTAGVRMTSDSTLTLANSSVTGTATGSSGIQMFSGTVSASNSTITGERAGISMNKSGTFTDASLTLDGSSVTGKTGPALEVLGGVNATITVQNGSTLSAGNGTLLNVTGNSNAVFTADNSVLTGDIVAAAGSTADVTLNNNAQLTGQLTNVAKLGLGSGATWNMVDSASVGDVTMNGGTINFGSQGTAFRTLTLASLAGTGGTFAIGADFAAGGADFLHVTGNATGDHQLAVTASGQDPHSDSSLHVVQTGGGDAKFSLLGGPVDLGTWSYDLLQTDPNNWYLNAASRTPSPSTQSVLALFNTAPTVWLGELTTLRTRMGEVRQDQGNTGFWMRTYGNKFNVSAASGTEYNQTQRGFTLGADAALPYGDGQWLAGVMAGFSDSDLVLNRGSGGTVKSYYIAPYATWKDAKTGYYFDAVAKVNRFNNEANVQMSDGQKATGSYSNTGVGGSAEFGKHITLDNDYFVEPYSKLSAVVIQGQSYDLDNGLQAKGDKAYSVLGSVGSTVGRNFVWGKDRVVQPYLRAAVSHEFANNNQVKVNNNTFDNDLSGSRIEIATGMSATLSKEARVYSEIGYGDGKNISQPWAASVGFSYSF</sequence>